<dbReference type="HAMAP" id="MF_01140">
    <property type="entry name" value="TagU_transferase"/>
    <property type="match status" value="1"/>
</dbReference>
<keyword evidence="2 9" id="KW-1003">Cell membrane</keyword>
<name>A0A1S2LGP5_9BACI</name>
<dbReference type="InterPro" id="IPR004474">
    <property type="entry name" value="LytR_CpsA_psr"/>
</dbReference>
<dbReference type="GO" id="GO:0016780">
    <property type="term" value="F:phosphotransferase activity, for other substituted phosphate groups"/>
    <property type="evidence" value="ECO:0007669"/>
    <property type="project" value="UniProtKB-UniRule"/>
</dbReference>
<keyword evidence="13" id="KW-1185">Reference proteome</keyword>
<dbReference type="GO" id="GO:0005886">
    <property type="term" value="C:plasma membrane"/>
    <property type="evidence" value="ECO:0007669"/>
    <property type="project" value="UniProtKB-SubCell"/>
</dbReference>
<dbReference type="InterPro" id="IPR050922">
    <property type="entry name" value="LytR/CpsA/Psr_CW_biosynth"/>
</dbReference>
<dbReference type="Proteomes" id="UP000179524">
    <property type="component" value="Unassembled WGS sequence"/>
</dbReference>
<evidence type="ECO:0000256" key="1">
    <source>
        <dbReference type="ARBA" id="ARBA00006068"/>
    </source>
</evidence>
<evidence type="ECO:0000256" key="9">
    <source>
        <dbReference type="HAMAP-Rule" id="MF_01140"/>
    </source>
</evidence>
<keyword evidence="7 9" id="KW-0472">Membrane</keyword>
<dbReference type="AlphaFoldDB" id="A0A1S2LGP5"/>
<reference evidence="12 13" key="1">
    <citation type="submission" date="2016-10" db="EMBL/GenBank/DDBJ databases">
        <title>Draft genome sequences of four alkaliphilic bacteria belonging to the Anaerobacillus genus.</title>
        <authorList>
            <person name="Bassil N.M."/>
            <person name="Lloyd J.R."/>
        </authorList>
    </citation>
    <scope>NUCLEOTIDE SEQUENCE [LARGE SCALE GENOMIC DNA]</scope>
    <source>
        <strain evidence="12 13">DSM 18345</strain>
    </source>
</reference>
<dbReference type="EC" id="2.7.8.-" evidence="9"/>
<dbReference type="Gene3D" id="3.40.630.190">
    <property type="entry name" value="LCP protein"/>
    <property type="match status" value="1"/>
</dbReference>
<feature type="domain" description="Cell envelope-related transcriptional attenuator" evidence="11">
    <location>
        <begin position="76"/>
        <end position="217"/>
    </location>
</feature>
<evidence type="ECO:0000259" key="11">
    <source>
        <dbReference type="Pfam" id="PF03816"/>
    </source>
</evidence>
<evidence type="ECO:0000313" key="12">
    <source>
        <dbReference type="EMBL" id="OIJ11253.1"/>
    </source>
</evidence>
<dbReference type="GO" id="GO:0070726">
    <property type="term" value="P:cell wall assembly"/>
    <property type="evidence" value="ECO:0007669"/>
    <property type="project" value="UniProtKB-UniRule"/>
</dbReference>
<dbReference type="PANTHER" id="PTHR33392">
    <property type="entry name" value="POLYISOPRENYL-TEICHOIC ACID--PEPTIDOGLYCAN TEICHOIC ACID TRANSFERASE TAGU"/>
    <property type="match status" value="1"/>
</dbReference>
<dbReference type="NCBIfam" id="TIGR00350">
    <property type="entry name" value="lytR_cpsA_psr"/>
    <property type="match status" value="1"/>
</dbReference>
<organism evidence="12 13">
    <name type="scientific">Anaerobacillus alkalilacustris</name>
    <dbReference type="NCBI Taxonomy" id="393763"/>
    <lineage>
        <taxon>Bacteria</taxon>
        <taxon>Bacillati</taxon>
        <taxon>Bacillota</taxon>
        <taxon>Bacilli</taxon>
        <taxon>Bacillales</taxon>
        <taxon>Bacillaceae</taxon>
        <taxon>Anaerobacillus</taxon>
    </lineage>
</organism>
<keyword evidence="8 9" id="KW-0961">Cell wall biogenesis/degradation</keyword>
<dbReference type="InterPro" id="IPR023734">
    <property type="entry name" value="TagU"/>
</dbReference>
<comment type="pathway">
    <text evidence="9">Cell wall biogenesis.</text>
</comment>
<evidence type="ECO:0000256" key="8">
    <source>
        <dbReference type="ARBA" id="ARBA00023316"/>
    </source>
</evidence>
<evidence type="ECO:0000256" key="2">
    <source>
        <dbReference type="ARBA" id="ARBA00022475"/>
    </source>
</evidence>
<evidence type="ECO:0000256" key="6">
    <source>
        <dbReference type="ARBA" id="ARBA00022989"/>
    </source>
</evidence>
<dbReference type="OrthoDB" id="27330at2"/>
<comment type="similarity">
    <text evidence="1 9">Belongs to the LytR/CpsA/Psr (LCP) family.</text>
</comment>
<keyword evidence="5 9" id="KW-0735">Signal-anchor</keyword>
<evidence type="ECO:0000313" key="13">
    <source>
        <dbReference type="Proteomes" id="UP000179524"/>
    </source>
</evidence>
<comment type="subcellular location">
    <subcellularLocation>
        <location evidence="9">Cell membrane</location>
        <topology evidence="9">Single-pass type II membrane protein</topology>
    </subcellularLocation>
</comment>
<evidence type="ECO:0000256" key="7">
    <source>
        <dbReference type="ARBA" id="ARBA00023136"/>
    </source>
</evidence>
<keyword evidence="4 9" id="KW-0812">Transmembrane</keyword>
<comment type="function">
    <text evidence="9">May catalyze the final step in cell wall teichoic acid biosynthesis, the transfer of the anionic cell wall polymers (APs) from their lipid-linked precursor to the cell wall peptidoglycan (PG).</text>
</comment>
<evidence type="ECO:0000256" key="5">
    <source>
        <dbReference type="ARBA" id="ARBA00022968"/>
    </source>
</evidence>
<sequence>MTKRKKLIIIVSLIIGLPLLGILGYGYHLYNSVVKTVNVMHQPIERETKRQIEVQQKEPLSFLLLGIDADEGTSGRTDTIIVLTVNPNTESMKMLSIPRDTRTEIIGRGFDDKINHAHAFGGPKMTIETVENFLDIPIDYYATVNMSGFKDIVDAVGGVTVNNSFEFRSSGHTFAEGPVDLNGTEALAFVRMRKSDPRGDFGRNDRQRQVIDAIIKEGAQLTSIARVEEILGAVGTNVRTDLDFDQMMKIQSNYKDARRSSEEITISGSGAMMGGIYYYVVSEDERLRVSNLLKEHLEIQ</sequence>
<evidence type="ECO:0000256" key="10">
    <source>
        <dbReference type="SAM" id="Phobius"/>
    </source>
</evidence>
<dbReference type="Pfam" id="PF03816">
    <property type="entry name" value="LytR_cpsA_psr"/>
    <property type="match status" value="1"/>
</dbReference>
<comment type="caution">
    <text evidence="12">The sequence shown here is derived from an EMBL/GenBank/DDBJ whole genome shotgun (WGS) entry which is preliminary data.</text>
</comment>
<proteinExistence type="inferred from homology"/>
<feature type="topological domain" description="Cytoplasmic" evidence="9">
    <location>
        <begin position="1"/>
        <end position="6"/>
    </location>
</feature>
<feature type="transmembrane region" description="Helical" evidence="10">
    <location>
        <begin position="7"/>
        <end position="30"/>
    </location>
</feature>
<feature type="topological domain" description="Extracellular" evidence="9">
    <location>
        <begin position="28"/>
        <end position="300"/>
    </location>
</feature>
<keyword evidence="6 9" id="KW-1133">Transmembrane helix</keyword>
<gene>
    <name evidence="9" type="primary">tagU</name>
    <name evidence="12" type="ORF">BKP37_16555</name>
</gene>
<evidence type="ECO:0000256" key="4">
    <source>
        <dbReference type="ARBA" id="ARBA00022692"/>
    </source>
</evidence>
<protein>
    <recommendedName>
        <fullName evidence="9">Polyisoprenyl-teichoic acid--peptidoglycan teichoic acid transferase TagU</fullName>
        <ecNumber evidence="9">2.7.8.-</ecNumber>
    </recommendedName>
</protein>
<dbReference type="RefSeq" id="WP_071310717.1">
    <property type="nucleotide sequence ID" value="NZ_MLQR01000043.1"/>
</dbReference>
<dbReference type="PANTHER" id="PTHR33392:SF6">
    <property type="entry name" value="POLYISOPRENYL-TEICHOIC ACID--PEPTIDOGLYCAN TEICHOIC ACID TRANSFERASE TAGU"/>
    <property type="match status" value="1"/>
</dbReference>
<keyword evidence="3 9" id="KW-0808">Transferase</keyword>
<dbReference type="EMBL" id="MLQR01000043">
    <property type="protein sequence ID" value="OIJ11253.1"/>
    <property type="molecule type" value="Genomic_DNA"/>
</dbReference>
<evidence type="ECO:0000256" key="3">
    <source>
        <dbReference type="ARBA" id="ARBA00022679"/>
    </source>
</evidence>
<accession>A0A1S2LGP5</accession>